<dbReference type="PANTHER" id="PTHR31234">
    <property type="entry name" value="LATE EMBRYOGENESIS ABUNDANT (LEA) HYDROXYPROLINE-RICH GLYCOPROTEIN FAMILY"/>
    <property type="match status" value="1"/>
</dbReference>
<sequence length="279" mass="31085">MADVQKVHPVAHDPETPPPPEPNSKPTAPLVPRGSSRSESGDPARTRSPPHGPVHRTIPYAPMKPPKNRGRSCCKRCLCWSTCLLLLLVILAGASAGVLYLVFRPRLPSYSVDSMRISRFDLGPDNTLSAGFDVNITAQNPNRRIGIHYEGGSRLSVLYRETSLCEGSLPRFYQGHRNTTRLGIRMAGRTADASGLLGSIQAETGGVPLVLRGRVPVRIEIGSLRLWEWKFRVRCRLTVDRVEANNDVRIRDSRCRFRFSHIDDNVVETFKIDMGKNIL</sequence>
<keyword evidence="4 6" id="KW-0472">Membrane</keyword>
<dbReference type="Pfam" id="PF03168">
    <property type="entry name" value="LEA_2"/>
    <property type="match status" value="1"/>
</dbReference>
<protein>
    <submittedName>
        <fullName evidence="8">Late embryogenesis abundant protein</fullName>
    </submittedName>
</protein>
<organism evidence="8 9">
    <name type="scientific">Striga asiatica</name>
    <name type="common">Asiatic witchweed</name>
    <name type="synonym">Buchnera asiatica</name>
    <dbReference type="NCBI Taxonomy" id="4170"/>
    <lineage>
        <taxon>Eukaryota</taxon>
        <taxon>Viridiplantae</taxon>
        <taxon>Streptophyta</taxon>
        <taxon>Embryophyta</taxon>
        <taxon>Tracheophyta</taxon>
        <taxon>Spermatophyta</taxon>
        <taxon>Magnoliopsida</taxon>
        <taxon>eudicotyledons</taxon>
        <taxon>Gunneridae</taxon>
        <taxon>Pentapetalae</taxon>
        <taxon>asterids</taxon>
        <taxon>lamiids</taxon>
        <taxon>Lamiales</taxon>
        <taxon>Orobanchaceae</taxon>
        <taxon>Buchnereae</taxon>
        <taxon>Striga</taxon>
    </lineage>
</organism>
<name>A0A5A7QSU8_STRAF</name>
<feature type="region of interest" description="Disordered" evidence="5">
    <location>
        <begin position="1"/>
        <end position="68"/>
    </location>
</feature>
<keyword evidence="2 6" id="KW-0812">Transmembrane</keyword>
<comment type="caution">
    <text evidence="8">The sequence shown here is derived from an EMBL/GenBank/DDBJ whole genome shotgun (WGS) entry which is preliminary data.</text>
</comment>
<evidence type="ECO:0000256" key="1">
    <source>
        <dbReference type="ARBA" id="ARBA00004167"/>
    </source>
</evidence>
<dbReference type="GO" id="GO:0098542">
    <property type="term" value="P:defense response to other organism"/>
    <property type="evidence" value="ECO:0007669"/>
    <property type="project" value="InterPro"/>
</dbReference>
<accession>A0A5A7QSU8</accession>
<evidence type="ECO:0000256" key="6">
    <source>
        <dbReference type="SAM" id="Phobius"/>
    </source>
</evidence>
<evidence type="ECO:0000256" key="4">
    <source>
        <dbReference type="ARBA" id="ARBA00023136"/>
    </source>
</evidence>
<evidence type="ECO:0000256" key="5">
    <source>
        <dbReference type="SAM" id="MobiDB-lite"/>
    </source>
</evidence>
<dbReference type="Proteomes" id="UP000325081">
    <property type="component" value="Unassembled WGS sequence"/>
</dbReference>
<dbReference type="OrthoDB" id="1917746at2759"/>
<keyword evidence="9" id="KW-1185">Reference proteome</keyword>
<evidence type="ECO:0000256" key="2">
    <source>
        <dbReference type="ARBA" id="ARBA00022692"/>
    </source>
</evidence>
<evidence type="ECO:0000259" key="7">
    <source>
        <dbReference type="Pfam" id="PF03168"/>
    </source>
</evidence>
<evidence type="ECO:0000313" key="9">
    <source>
        <dbReference type="Proteomes" id="UP000325081"/>
    </source>
</evidence>
<evidence type="ECO:0000256" key="3">
    <source>
        <dbReference type="ARBA" id="ARBA00022989"/>
    </source>
</evidence>
<dbReference type="InterPro" id="IPR044839">
    <property type="entry name" value="NDR1-like"/>
</dbReference>
<feature type="domain" description="Late embryogenesis abundant protein LEA-2 subgroup" evidence="7">
    <location>
        <begin position="136"/>
        <end position="235"/>
    </location>
</feature>
<dbReference type="InterPro" id="IPR004864">
    <property type="entry name" value="LEA_2"/>
</dbReference>
<dbReference type="GO" id="GO:0005886">
    <property type="term" value="C:plasma membrane"/>
    <property type="evidence" value="ECO:0007669"/>
    <property type="project" value="TreeGrafter"/>
</dbReference>
<dbReference type="AlphaFoldDB" id="A0A5A7QSU8"/>
<keyword evidence="3 6" id="KW-1133">Transmembrane helix</keyword>
<comment type="subcellular location">
    <subcellularLocation>
        <location evidence="1">Membrane</location>
        <topology evidence="1">Single-pass membrane protein</topology>
    </subcellularLocation>
</comment>
<evidence type="ECO:0000313" key="8">
    <source>
        <dbReference type="EMBL" id="GER47031.1"/>
    </source>
</evidence>
<gene>
    <name evidence="8" type="ORF">STAS_24097</name>
</gene>
<dbReference type="PANTHER" id="PTHR31234:SF72">
    <property type="entry name" value="NDR1_HIN1-LIKE PROTEIN 6"/>
    <property type="match status" value="1"/>
</dbReference>
<dbReference type="EMBL" id="BKCP01007737">
    <property type="protein sequence ID" value="GER47031.1"/>
    <property type="molecule type" value="Genomic_DNA"/>
</dbReference>
<proteinExistence type="predicted"/>
<reference evidence="9" key="1">
    <citation type="journal article" date="2019" name="Curr. Biol.">
        <title>Genome Sequence of Striga asiatica Provides Insight into the Evolution of Plant Parasitism.</title>
        <authorList>
            <person name="Yoshida S."/>
            <person name="Kim S."/>
            <person name="Wafula E.K."/>
            <person name="Tanskanen J."/>
            <person name="Kim Y.M."/>
            <person name="Honaas L."/>
            <person name="Yang Z."/>
            <person name="Spallek T."/>
            <person name="Conn C.E."/>
            <person name="Ichihashi Y."/>
            <person name="Cheong K."/>
            <person name="Cui S."/>
            <person name="Der J.P."/>
            <person name="Gundlach H."/>
            <person name="Jiao Y."/>
            <person name="Hori C."/>
            <person name="Ishida J.K."/>
            <person name="Kasahara H."/>
            <person name="Kiba T."/>
            <person name="Kim M.S."/>
            <person name="Koo N."/>
            <person name="Laohavisit A."/>
            <person name="Lee Y.H."/>
            <person name="Lumba S."/>
            <person name="McCourt P."/>
            <person name="Mortimer J.C."/>
            <person name="Mutuku J.M."/>
            <person name="Nomura T."/>
            <person name="Sasaki-Sekimoto Y."/>
            <person name="Seto Y."/>
            <person name="Wang Y."/>
            <person name="Wakatake T."/>
            <person name="Sakakibara H."/>
            <person name="Demura T."/>
            <person name="Yamaguchi S."/>
            <person name="Yoneyama K."/>
            <person name="Manabe R.I."/>
            <person name="Nelson D.C."/>
            <person name="Schulman A.H."/>
            <person name="Timko M.P."/>
            <person name="dePamphilis C.W."/>
            <person name="Choi D."/>
            <person name="Shirasu K."/>
        </authorList>
    </citation>
    <scope>NUCLEOTIDE SEQUENCE [LARGE SCALE GENOMIC DNA]</scope>
    <source>
        <strain evidence="9">cv. UVA1</strain>
    </source>
</reference>
<feature type="transmembrane region" description="Helical" evidence="6">
    <location>
        <begin position="77"/>
        <end position="103"/>
    </location>
</feature>